<name>A0A9W6C4D6_9FIRM</name>
<dbReference type="InterPro" id="IPR056798">
    <property type="entry name" value="ADH_Fe_C"/>
</dbReference>
<dbReference type="Pfam" id="PF25137">
    <property type="entry name" value="ADH_Fe_C"/>
    <property type="match status" value="1"/>
</dbReference>
<organism evidence="7 8">
    <name type="scientific">Sellimonas catena</name>
    <dbReference type="NCBI Taxonomy" id="2994035"/>
    <lineage>
        <taxon>Bacteria</taxon>
        <taxon>Bacillati</taxon>
        <taxon>Bacillota</taxon>
        <taxon>Clostridia</taxon>
        <taxon>Lachnospirales</taxon>
        <taxon>Lachnospiraceae</taxon>
        <taxon>Sellimonas</taxon>
    </lineage>
</organism>
<feature type="domain" description="Alcohol dehydrogenase iron-type/glycerol dehydrogenase GldA" evidence="5">
    <location>
        <begin position="32"/>
        <end position="193"/>
    </location>
</feature>
<gene>
    <name evidence="7" type="ORF">Selli1_01880</name>
</gene>
<evidence type="ECO:0000313" key="7">
    <source>
        <dbReference type="EMBL" id="GLG03014.1"/>
    </source>
</evidence>
<keyword evidence="2" id="KW-0560">Oxidoreductase</keyword>
<evidence type="ECO:0000256" key="3">
    <source>
        <dbReference type="ARBA" id="ARBA00023027"/>
    </source>
</evidence>
<dbReference type="FunFam" id="3.40.50.1970:FF:000003">
    <property type="entry name" value="Alcohol dehydrogenase, iron-containing"/>
    <property type="match status" value="1"/>
</dbReference>
<dbReference type="Gene3D" id="1.20.1090.10">
    <property type="entry name" value="Dehydroquinate synthase-like - alpha domain"/>
    <property type="match status" value="1"/>
</dbReference>
<dbReference type="CDD" id="cd08189">
    <property type="entry name" value="Fe-ADH-like"/>
    <property type="match status" value="1"/>
</dbReference>
<comment type="caution">
    <text evidence="7">The sequence shown here is derived from an EMBL/GenBank/DDBJ whole genome shotgun (WGS) entry which is preliminary data.</text>
</comment>
<feature type="region of interest" description="Disordered" evidence="4">
    <location>
        <begin position="404"/>
        <end position="428"/>
    </location>
</feature>
<evidence type="ECO:0000256" key="4">
    <source>
        <dbReference type="SAM" id="MobiDB-lite"/>
    </source>
</evidence>
<dbReference type="EMBL" id="BSBO01000001">
    <property type="protein sequence ID" value="GLG03014.1"/>
    <property type="molecule type" value="Genomic_DNA"/>
</dbReference>
<dbReference type="AlphaFoldDB" id="A0A9W6C4D6"/>
<feature type="compositionally biased region" description="Basic and acidic residues" evidence="4">
    <location>
        <begin position="419"/>
        <end position="428"/>
    </location>
</feature>
<feature type="compositionally biased region" description="Acidic residues" evidence="4">
    <location>
        <begin position="404"/>
        <end position="416"/>
    </location>
</feature>
<dbReference type="FunFam" id="1.20.1090.10:FF:000001">
    <property type="entry name" value="Aldehyde-alcohol dehydrogenase"/>
    <property type="match status" value="1"/>
</dbReference>
<dbReference type="Proteomes" id="UP001145145">
    <property type="component" value="Unassembled WGS sequence"/>
</dbReference>
<evidence type="ECO:0000259" key="6">
    <source>
        <dbReference type="Pfam" id="PF25137"/>
    </source>
</evidence>
<dbReference type="SUPFAM" id="SSF56796">
    <property type="entry name" value="Dehydroquinate synthase-like"/>
    <property type="match status" value="1"/>
</dbReference>
<keyword evidence="3" id="KW-0520">NAD</keyword>
<dbReference type="RefSeq" id="WP_281872067.1">
    <property type="nucleotide sequence ID" value="NZ_BSBO01000001.1"/>
</dbReference>
<dbReference type="Pfam" id="PF00465">
    <property type="entry name" value="Fe-ADH"/>
    <property type="match status" value="1"/>
</dbReference>
<feature type="domain" description="Fe-containing alcohol dehydrogenase-like C-terminal" evidence="6">
    <location>
        <begin position="204"/>
        <end position="384"/>
    </location>
</feature>
<evidence type="ECO:0000313" key="8">
    <source>
        <dbReference type="Proteomes" id="UP001145145"/>
    </source>
</evidence>
<accession>A0A9W6C4D6</accession>
<comment type="similarity">
    <text evidence="1">Belongs to the iron-containing alcohol dehydrogenase family.</text>
</comment>
<dbReference type="InterPro" id="IPR018211">
    <property type="entry name" value="ADH_Fe_CS"/>
</dbReference>
<dbReference type="InterPro" id="IPR039697">
    <property type="entry name" value="Alcohol_dehydrogenase_Fe"/>
</dbReference>
<dbReference type="PANTHER" id="PTHR11496:SF102">
    <property type="entry name" value="ALCOHOL DEHYDROGENASE 4"/>
    <property type="match status" value="1"/>
</dbReference>
<dbReference type="InterPro" id="IPR001670">
    <property type="entry name" value="ADH_Fe/GldA"/>
</dbReference>
<sequence>MNTLKKIYCRTFQTGLKIALPFLPYRTPKVVGSVTVLPEVIRRKNCSKVLIITDAGIRKLGLTVRLEKALDRDGIPYCIYDKTVANPTTVNVSEAIDLYKTEGCDCIIGFGGGSSMDCAKAVGACIAKPKQTLAKMKGILKVHKKLPLLMAVPTTAGTGSETTLAAVITDAQTRHKYAINDFPLIPRYAVLDPKVTLSLPPFITATTGMDALTHAVEAYIGNSTTYGTRKDALMAVKLIFENIDTVYEDGSNVEARRNMLRASFYAGCAFTKSYVGYVHAIAHSLGGEYNVPHGLANAVILPMVLKAYGETIHKKLARLAVAAGLADKDTPCDEAAERFISAIQDMKKRFGIGDYIPEIRETDVPKLAHYADKEANPLYPVPVLMNAAELETFYYMLMPEPADSAEDFEESNEPVVEEGVTKHDGTGN</sequence>
<evidence type="ECO:0000256" key="1">
    <source>
        <dbReference type="ARBA" id="ARBA00007358"/>
    </source>
</evidence>
<keyword evidence="8" id="KW-1185">Reference proteome</keyword>
<evidence type="ECO:0000259" key="5">
    <source>
        <dbReference type="Pfam" id="PF00465"/>
    </source>
</evidence>
<dbReference type="PANTHER" id="PTHR11496">
    <property type="entry name" value="ALCOHOL DEHYDROGENASE"/>
    <property type="match status" value="1"/>
</dbReference>
<protein>
    <submittedName>
        <fullName evidence="7">Alcohol dehydrogenase</fullName>
    </submittedName>
</protein>
<proteinExistence type="inferred from homology"/>
<dbReference type="GO" id="GO:0004022">
    <property type="term" value="F:alcohol dehydrogenase (NAD+) activity"/>
    <property type="evidence" value="ECO:0007669"/>
    <property type="project" value="TreeGrafter"/>
</dbReference>
<dbReference type="GO" id="GO:0046872">
    <property type="term" value="F:metal ion binding"/>
    <property type="evidence" value="ECO:0007669"/>
    <property type="project" value="InterPro"/>
</dbReference>
<dbReference type="PROSITE" id="PS00913">
    <property type="entry name" value="ADH_IRON_1"/>
    <property type="match status" value="1"/>
</dbReference>
<dbReference type="Gene3D" id="3.40.50.1970">
    <property type="match status" value="1"/>
</dbReference>
<reference evidence="7 8" key="1">
    <citation type="journal article" date="2023" name="Int. J. Syst. Evol. Microbiol.">
        <title>Sellimonas catena sp. nov., isolated from human faeces.</title>
        <authorList>
            <person name="Hisatomi A."/>
            <person name="Ohkuma M."/>
            <person name="Sakamoto M."/>
        </authorList>
    </citation>
    <scope>NUCLEOTIDE SEQUENCE [LARGE SCALE GENOMIC DNA]</scope>
    <source>
        <strain evidence="7 8">12EGH17</strain>
    </source>
</reference>
<dbReference type="PROSITE" id="PS00060">
    <property type="entry name" value="ADH_IRON_2"/>
    <property type="match status" value="1"/>
</dbReference>
<evidence type="ECO:0000256" key="2">
    <source>
        <dbReference type="ARBA" id="ARBA00023002"/>
    </source>
</evidence>